<keyword evidence="3" id="KW-0808">Transferase</keyword>
<keyword evidence="7 16" id="KW-1133">Transmembrane helix</keyword>
<dbReference type="RefSeq" id="WP_135190042.1">
    <property type="nucleotide sequence ID" value="NZ_SPUM01000078.1"/>
</dbReference>
<sequence>MNRIVNWRFAAGLALALLCALQLFCLLRAPAAFSPSRIDLTLMHGQSQTLGRLELAAPQADSAHIVVRRDASGGWWIRNTSIGRQLALRRDGVDRLTGRTSISTGMRFQIGAAVFTVDGASEHEVAFSDGAQQWRYNGANLFRNGQVLPTCPDTRLAARIVAGWNRWVPAVLSMHRPLRFGGSLHCGNRIGVAGIAPGSAAMADDDGQLVLVAGAGTAPLLVWPGNGQVDLARREEWLGGTCHAAACPPHPVTSMVVGYTRLLMAVDGDTLRMRPVSHVALFAEPRLQLPPQVAWQWQQRDFWSFQMQRAWLAACAATVIAAVVTALRIRTQQARLRAGAAVFLAAAGTGALVLQHLGSPPGLGWSLILAWAALWFALLAAPRVNPVLAAGVTLLAVGLLAQLELALGGANSSWTRYFHKTSALLAIGLGAVVWVLGHRPRVPLPQASAERILLLLAGVALIALALQVAYGDETGVLGLQPVEFAKLALTGLTAHCIALGLGTRQQASDTVLRWLRLVMPALLFLALLGVALVQVDDYSPLVLLMVWTGAMVLAWTLATRRFLPAGILAACACCAVLALAALHGAEPARLAKLNFYADRFLVWLDPGTHPHTGQQLLLGARAIAQGGWRGADGLLGLSTLGLEAGTVPRIPQVQDDFAPSFFLNRHGLAAALALWTLQALFLAGLVQSAARAWQAHHAARDFRHAWLARCRCFALCGGAGFLFGHFLLSWGTNLSIFPVMGQPMSFLSAGGSHLLFFICPLLAIGSACVQSFEESHHAGVRPT</sequence>
<comment type="catalytic activity">
    <reaction evidence="15">
        <text>[GlcNAc-(1-&gt;4)-Mur2Ac(oyl-L-Ala-gamma-D-Glu-L-Lys-D-Ala-D-Ala)](n)-di-trans,octa-cis-undecaprenyl diphosphate + beta-D-GlcNAc-(1-&gt;4)-Mur2Ac(oyl-L-Ala-gamma-D-Glu-L-Lys-D-Ala-D-Ala)-di-trans,octa-cis-undecaprenyl diphosphate = [GlcNAc-(1-&gt;4)-Mur2Ac(oyl-L-Ala-gamma-D-Glu-L-Lys-D-Ala-D-Ala)](n+1)-di-trans,octa-cis-undecaprenyl diphosphate + di-trans,octa-cis-undecaprenyl diphosphate + H(+)</text>
        <dbReference type="Rhea" id="RHEA:23708"/>
        <dbReference type="Rhea" id="RHEA-COMP:9602"/>
        <dbReference type="Rhea" id="RHEA-COMP:9603"/>
        <dbReference type="ChEBI" id="CHEBI:15378"/>
        <dbReference type="ChEBI" id="CHEBI:58405"/>
        <dbReference type="ChEBI" id="CHEBI:60033"/>
        <dbReference type="ChEBI" id="CHEBI:78435"/>
        <dbReference type="EC" id="2.4.99.28"/>
    </reaction>
</comment>
<feature type="transmembrane region" description="Helical" evidence="16">
    <location>
        <begin position="482"/>
        <end position="502"/>
    </location>
</feature>
<protein>
    <recommendedName>
        <fullName evidence="12">Probable peptidoglycan glycosyltransferase FtsW</fullName>
        <ecNumber evidence="14">2.4.99.28</ecNumber>
    </recommendedName>
    <alternativeName>
        <fullName evidence="13">Cell division protein FtsW</fullName>
    </alternativeName>
    <alternativeName>
        <fullName evidence="10">Cell wall polymerase</fullName>
    </alternativeName>
    <alternativeName>
        <fullName evidence="9">Peptidoglycan polymerase</fullName>
    </alternativeName>
</protein>
<evidence type="ECO:0000256" key="6">
    <source>
        <dbReference type="ARBA" id="ARBA00022984"/>
    </source>
</evidence>
<evidence type="ECO:0000256" key="11">
    <source>
        <dbReference type="ARBA" id="ARBA00038053"/>
    </source>
</evidence>
<dbReference type="GO" id="GO:0009252">
    <property type="term" value="P:peptidoglycan biosynthetic process"/>
    <property type="evidence" value="ECO:0007669"/>
    <property type="project" value="UniProtKB-KW"/>
</dbReference>
<comment type="caution">
    <text evidence="17">The sequence shown here is derived from an EMBL/GenBank/DDBJ whole genome shotgun (WGS) entry which is preliminary data.</text>
</comment>
<proteinExistence type="inferred from homology"/>
<evidence type="ECO:0000256" key="15">
    <source>
        <dbReference type="ARBA" id="ARBA00049902"/>
    </source>
</evidence>
<feature type="transmembrane region" description="Helical" evidence="16">
    <location>
        <begin position="387"/>
        <end position="405"/>
    </location>
</feature>
<name>A0A4Y9T1V8_9BURK</name>
<dbReference type="AlphaFoldDB" id="A0A4Y9T1V8"/>
<evidence type="ECO:0000256" key="4">
    <source>
        <dbReference type="ARBA" id="ARBA00022692"/>
    </source>
</evidence>
<dbReference type="InterPro" id="IPR001182">
    <property type="entry name" value="FtsW/RodA"/>
</dbReference>
<dbReference type="EMBL" id="SPUM01000078">
    <property type="protein sequence ID" value="TFW31879.1"/>
    <property type="molecule type" value="Genomic_DNA"/>
</dbReference>
<feature type="transmembrane region" description="Helical" evidence="16">
    <location>
        <begin position="565"/>
        <end position="585"/>
    </location>
</feature>
<evidence type="ECO:0000256" key="2">
    <source>
        <dbReference type="ARBA" id="ARBA00022676"/>
    </source>
</evidence>
<keyword evidence="6" id="KW-0573">Peptidoglycan synthesis</keyword>
<keyword evidence="8 16" id="KW-0472">Membrane</keyword>
<dbReference type="GO" id="GO:0008360">
    <property type="term" value="P:regulation of cell shape"/>
    <property type="evidence" value="ECO:0007669"/>
    <property type="project" value="UniProtKB-KW"/>
</dbReference>
<feature type="transmembrane region" description="Helical" evidence="16">
    <location>
        <begin position="746"/>
        <end position="769"/>
    </location>
</feature>
<feature type="transmembrane region" description="Helical" evidence="16">
    <location>
        <begin position="667"/>
        <end position="686"/>
    </location>
</feature>
<dbReference type="PANTHER" id="PTHR30474">
    <property type="entry name" value="CELL CYCLE PROTEIN"/>
    <property type="match status" value="1"/>
</dbReference>
<evidence type="ECO:0000313" key="17">
    <source>
        <dbReference type="EMBL" id="TFW31879.1"/>
    </source>
</evidence>
<feature type="transmembrane region" description="Helical" evidence="16">
    <location>
        <begin position="449"/>
        <end position="470"/>
    </location>
</feature>
<comment type="similarity">
    <text evidence="11">Belongs to the SEDS family. FtsW subfamily.</text>
</comment>
<dbReference type="EC" id="2.4.99.28" evidence="14"/>
<feature type="transmembrane region" description="Helical" evidence="16">
    <location>
        <begin position="541"/>
        <end position="558"/>
    </location>
</feature>
<evidence type="ECO:0000256" key="13">
    <source>
        <dbReference type="ARBA" id="ARBA00041418"/>
    </source>
</evidence>
<gene>
    <name evidence="17" type="ORF">E4O92_12195</name>
</gene>
<feature type="transmembrane region" description="Helical" evidence="16">
    <location>
        <begin position="363"/>
        <end position="380"/>
    </location>
</feature>
<reference evidence="17 18" key="1">
    <citation type="submission" date="2019-03" db="EMBL/GenBank/DDBJ databases">
        <title>Draft genome of Massilia hortus sp. nov., a novel bacterial species of the Oxalobacteraceae family.</title>
        <authorList>
            <person name="Peta V."/>
            <person name="Raths R."/>
            <person name="Bucking H."/>
        </authorList>
    </citation>
    <scope>NUCLEOTIDE SEQUENCE [LARGE SCALE GENOMIC DNA]</scope>
    <source>
        <strain evidence="17 18">ONC3</strain>
    </source>
</reference>
<evidence type="ECO:0000256" key="5">
    <source>
        <dbReference type="ARBA" id="ARBA00022960"/>
    </source>
</evidence>
<dbReference type="GO" id="GO:0005886">
    <property type="term" value="C:plasma membrane"/>
    <property type="evidence" value="ECO:0007669"/>
    <property type="project" value="TreeGrafter"/>
</dbReference>
<evidence type="ECO:0000256" key="9">
    <source>
        <dbReference type="ARBA" id="ARBA00032370"/>
    </source>
</evidence>
<dbReference type="PANTHER" id="PTHR30474:SF2">
    <property type="entry name" value="PEPTIDOGLYCAN GLYCOSYLTRANSFERASE FTSW-RELATED"/>
    <property type="match status" value="1"/>
</dbReference>
<evidence type="ECO:0000256" key="3">
    <source>
        <dbReference type="ARBA" id="ARBA00022679"/>
    </source>
</evidence>
<dbReference type="OrthoDB" id="8708749at2"/>
<dbReference type="Pfam" id="PF01098">
    <property type="entry name" value="FTSW_RODA_SPOVE"/>
    <property type="match status" value="1"/>
</dbReference>
<comment type="subcellular location">
    <subcellularLocation>
        <location evidence="1">Membrane</location>
        <topology evidence="1">Multi-pass membrane protein</topology>
    </subcellularLocation>
</comment>
<evidence type="ECO:0000256" key="14">
    <source>
        <dbReference type="ARBA" id="ARBA00044770"/>
    </source>
</evidence>
<evidence type="ECO:0000256" key="7">
    <source>
        <dbReference type="ARBA" id="ARBA00022989"/>
    </source>
</evidence>
<evidence type="ECO:0000256" key="8">
    <source>
        <dbReference type="ARBA" id="ARBA00023136"/>
    </source>
</evidence>
<feature type="transmembrane region" description="Helical" evidence="16">
    <location>
        <begin position="706"/>
        <end position="726"/>
    </location>
</feature>
<dbReference type="GO" id="GO:0032153">
    <property type="term" value="C:cell division site"/>
    <property type="evidence" value="ECO:0007669"/>
    <property type="project" value="TreeGrafter"/>
</dbReference>
<dbReference type="Proteomes" id="UP000297258">
    <property type="component" value="Unassembled WGS sequence"/>
</dbReference>
<evidence type="ECO:0000313" key="18">
    <source>
        <dbReference type="Proteomes" id="UP000297258"/>
    </source>
</evidence>
<dbReference type="GO" id="GO:0008955">
    <property type="term" value="F:peptidoglycan glycosyltransferase activity"/>
    <property type="evidence" value="ECO:0007669"/>
    <property type="project" value="UniProtKB-EC"/>
</dbReference>
<keyword evidence="4 16" id="KW-0812">Transmembrane</keyword>
<dbReference type="GO" id="GO:0015648">
    <property type="term" value="F:lipid-linked peptidoglycan transporter activity"/>
    <property type="evidence" value="ECO:0007669"/>
    <property type="project" value="TreeGrafter"/>
</dbReference>
<feature type="transmembrane region" description="Helical" evidence="16">
    <location>
        <begin position="310"/>
        <end position="329"/>
    </location>
</feature>
<organism evidence="17 18">
    <name type="scientific">Massilia horti</name>
    <dbReference type="NCBI Taxonomy" id="2562153"/>
    <lineage>
        <taxon>Bacteria</taxon>
        <taxon>Pseudomonadati</taxon>
        <taxon>Pseudomonadota</taxon>
        <taxon>Betaproteobacteria</taxon>
        <taxon>Burkholderiales</taxon>
        <taxon>Oxalobacteraceae</taxon>
        <taxon>Telluria group</taxon>
        <taxon>Massilia</taxon>
    </lineage>
</organism>
<dbReference type="GO" id="GO:0051301">
    <property type="term" value="P:cell division"/>
    <property type="evidence" value="ECO:0007669"/>
    <property type="project" value="InterPro"/>
</dbReference>
<feature type="transmembrane region" description="Helical" evidence="16">
    <location>
        <begin position="417"/>
        <end position="437"/>
    </location>
</feature>
<keyword evidence="5" id="KW-0133">Cell shape</keyword>
<keyword evidence="18" id="KW-1185">Reference proteome</keyword>
<keyword evidence="2" id="KW-0328">Glycosyltransferase</keyword>
<feature type="transmembrane region" description="Helical" evidence="16">
    <location>
        <begin position="514"/>
        <end position="535"/>
    </location>
</feature>
<evidence type="ECO:0000256" key="12">
    <source>
        <dbReference type="ARBA" id="ARBA00041185"/>
    </source>
</evidence>
<feature type="transmembrane region" description="Helical" evidence="16">
    <location>
        <begin position="336"/>
        <end position="357"/>
    </location>
</feature>
<evidence type="ECO:0000256" key="1">
    <source>
        <dbReference type="ARBA" id="ARBA00004141"/>
    </source>
</evidence>
<evidence type="ECO:0000256" key="10">
    <source>
        <dbReference type="ARBA" id="ARBA00033270"/>
    </source>
</evidence>
<accession>A0A4Y9T1V8</accession>
<evidence type="ECO:0000256" key="16">
    <source>
        <dbReference type="SAM" id="Phobius"/>
    </source>
</evidence>